<proteinExistence type="predicted"/>
<gene>
    <name evidence="1" type="ORF">ACGFYS_10005</name>
</gene>
<name>A0ABW7BP12_9ACTN</name>
<keyword evidence="2" id="KW-1185">Reference proteome</keyword>
<dbReference type="RefSeq" id="WP_392880859.1">
    <property type="nucleotide sequence ID" value="NZ_JBICZW010000005.1"/>
</dbReference>
<organism evidence="1 2">
    <name type="scientific">Streptomyces omiyaensis</name>
    <dbReference type="NCBI Taxonomy" id="68247"/>
    <lineage>
        <taxon>Bacteria</taxon>
        <taxon>Bacillati</taxon>
        <taxon>Actinomycetota</taxon>
        <taxon>Actinomycetes</taxon>
        <taxon>Kitasatosporales</taxon>
        <taxon>Streptomycetaceae</taxon>
        <taxon>Streptomyces</taxon>
    </lineage>
</organism>
<dbReference type="EMBL" id="JBICZW010000005">
    <property type="protein sequence ID" value="MFG3189265.1"/>
    <property type="molecule type" value="Genomic_DNA"/>
</dbReference>
<protein>
    <submittedName>
        <fullName evidence="1">Uncharacterized protein</fullName>
    </submittedName>
</protein>
<evidence type="ECO:0000313" key="1">
    <source>
        <dbReference type="EMBL" id="MFG3189265.1"/>
    </source>
</evidence>
<sequence>MVDGKDVFACAEHQAEHAAPAGDLVVALAQYQDIALRLHEGRL</sequence>
<accession>A0ABW7BP12</accession>
<dbReference type="Proteomes" id="UP001604282">
    <property type="component" value="Unassembled WGS sequence"/>
</dbReference>
<evidence type="ECO:0000313" key="2">
    <source>
        <dbReference type="Proteomes" id="UP001604282"/>
    </source>
</evidence>
<comment type="caution">
    <text evidence="1">The sequence shown here is derived from an EMBL/GenBank/DDBJ whole genome shotgun (WGS) entry which is preliminary data.</text>
</comment>
<reference evidence="1 2" key="1">
    <citation type="submission" date="2024-10" db="EMBL/GenBank/DDBJ databases">
        <title>The Natural Products Discovery Center: Release of the First 8490 Sequenced Strains for Exploring Actinobacteria Biosynthetic Diversity.</title>
        <authorList>
            <person name="Kalkreuter E."/>
            <person name="Kautsar S.A."/>
            <person name="Yang D."/>
            <person name="Bader C.D."/>
            <person name="Teijaro C.N."/>
            <person name="Fluegel L."/>
            <person name="Davis C.M."/>
            <person name="Simpson J.R."/>
            <person name="Lauterbach L."/>
            <person name="Steele A.D."/>
            <person name="Gui C."/>
            <person name="Meng S."/>
            <person name="Li G."/>
            <person name="Viehrig K."/>
            <person name="Ye F."/>
            <person name="Su P."/>
            <person name="Kiefer A.F."/>
            <person name="Nichols A."/>
            <person name="Cepeda A.J."/>
            <person name="Yan W."/>
            <person name="Fan B."/>
            <person name="Jiang Y."/>
            <person name="Adhikari A."/>
            <person name="Zheng C.-J."/>
            <person name="Schuster L."/>
            <person name="Cowan T.M."/>
            <person name="Smanski M.J."/>
            <person name="Chevrette M.G."/>
            <person name="De Carvalho L.P.S."/>
            <person name="Shen B."/>
        </authorList>
    </citation>
    <scope>NUCLEOTIDE SEQUENCE [LARGE SCALE GENOMIC DNA]</scope>
    <source>
        <strain evidence="1 2">NPDC048229</strain>
    </source>
</reference>